<feature type="domain" description="AB hydrolase-1" evidence="1">
    <location>
        <begin position="21"/>
        <end position="127"/>
    </location>
</feature>
<dbReference type="EMBL" id="FUZT01000019">
    <property type="protein sequence ID" value="SKC89305.1"/>
    <property type="molecule type" value="Genomic_DNA"/>
</dbReference>
<dbReference type="AlphaFoldDB" id="A0A1T5MM60"/>
<dbReference type="InterPro" id="IPR029058">
    <property type="entry name" value="AB_hydrolase_fold"/>
</dbReference>
<organism evidence="2 3">
    <name type="scientific">Maledivibacter halophilus</name>
    <dbReference type="NCBI Taxonomy" id="36842"/>
    <lineage>
        <taxon>Bacteria</taxon>
        <taxon>Bacillati</taxon>
        <taxon>Bacillota</taxon>
        <taxon>Clostridia</taxon>
        <taxon>Peptostreptococcales</taxon>
        <taxon>Caminicellaceae</taxon>
        <taxon>Maledivibacter</taxon>
    </lineage>
</organism>
<name>A0A1T5MM60_9FIRM</name>
<dbReference type="InterPro" id="IPR000073">
    <property type="entry name" value="AB_hydrolase_1"/>
</dbReference>
<dbReference type="SUPFAM" id="SSF53474">
    <property type="entry name" value="alpha/beta-Hydrolases"/>
    <property type="match status" value="1"/>
</dbReference>
<evidence type="ECO:0000313" key="3">
    <source>
        <dbReference type="Proteomes" id="UP000190285"/>
    </source>
</evidence>
<proteinExistence type="predicted"/>
<gene>
    <name evidence="2" type="ORF">SAMN02194393_05006</name>
</gene>
<dbReference type="PANTHER" id="PTHR46331">
    <property type="entry name" value="VALACYCLOVIR HYDROLASE"/>
    <property type="match status" value="1"/>
</dbReference>
<keyword evidence="3" id="KW-1185">Reference proteome</keyword>
<dbReference type="Gene3D" id="3.40.50.1820">
    <property type="entry name" value="alpha/beta hydrolase"/>
    <property type="match status" value="1"/>
</dbReference>
<accession>A0A1T5MM60</accession>
<dbReference type="RefSeq" id="WP_170917587.1">
    <property type="nucleotide sequence ID" value="NZ_FUZT01000019.1"/>
</dbReference>
<dbReference type="PRINTS" id="PR00111">
    <property type="entry name" value="ABHYDROLASE"/>
</dbReference>
<protein>
    <submittedName>
        <fullName evidence="2">Pimeloyl-ACP methyl ester carboxylesterase</fullName>
    </submittedName>
</protein>
<evidence type="ECO:0000259" key="1">
    <source>
        <dbReference type="Pfam" id="PF00561"/>
    </source>
</evidence>
<reference evidence="2 3" key="1">
    <citation type="submission" date="2017-02" db="EMBL/GenBank/DDBJ databases">
        <authorList>
            <person name="Peterson S.W."/>
        </authorList>
    </citation>
    <scope>NUCLEOTIDE SEQUENCE [LARGE SCALE GENOMIC DNA]</scope>
    <source>
        <strain evidence="2 3">M1</strain>
    </source>
</reference>
<dbReference type="STRING" id="36842.SAMN02194393_05006"/>
<evidence type="ECO:0000313" key="2">
    <source>
        <dbReference type="EMBL" id="SKC89305.1"/>
    </source>
</evidence>
<sequence length="248" mass="28597">MPYFNYNGRKVYFINKGQGDPLILLPGNTSSSSAHRYDIEFFSKYYRVICPDYLGYGKTERLKRVQLDFWWSNAEMCKELLKSLDIKDCILVGTSGGGIIAINIAIISPELVKCVVADSITGEYPNKNDFDKQVEARKMATDEMKLFWQICHGEDWQEVVELDSQLLKHVSKENESFYKKRLNEITCPVLLTGSLSDDAITNIEINICNVSRQITNSKIMLFPTGFHPLMWSRPEDFRESVMDFFKKI</sequence>
<dbReference type="Proteomes" id="UP000190285">
    <property type="component" value="Unassembled WGS sequence"/>
</dbReference>
<dbReference type="Pfam" id="PF00561">
    <property type="entry name" value="Abhydrolase_1"/>
    <property type="match status" value="1"/>
</dbReference>
<dbReference type="GO" id="GO:0017171">
    <property type="term" value="F:serine hydrolase activity"/>
    <property type="evidence" value="ECO:0007669"/>
    <property type="project" value="TreeGrafter"/>
</dbReference>
<dbReference type="PANTHER" id="PTHR46331:SF2">
    <property type="entry name" value="VALACYCLOVIR HYDROLASE"/>
    <property type="match status" value="1"/>
</dbReference>